<proteinExistence type="predicted"/>
<organism evidence="7 8">
    <name type="scientific">Chitinophaga defluvii</name>
    <dbReference type="NCBI Taxonomy" id="3163343"/>
    <lineage>
        <taxon>Bacteria</taxon>
        <taxon>Pseudomonadati</taxon>
        <taxon>Bacteroidota</taxon>
        <taxon>Chitinophagia</taxon>
        <taxon>Chitinophagales</taxon>
        <taxon>Chitinophagaceae</taxon>
        <taxon>Chitinophaga</taxon>
    </lineage>
</organism>
<comment type="caution">
    <text evidence="7">The sequence shown here is derived from an EMBL/GenBank/DDBJ whole genome shotgun (WGS) entry which is preliminary data.</text>
</comment>
<sequence length="953" mass="103844">MNNSMICMLLLAAASLSLDTGHLPETAPALPSDTLHLPEGLEATVWAASPMLFNPTNMDIDHKGRIWVTEAVNYRDFNNHAAGKLRHPAGDRIMILEDTDHDGKADRSKVFVEDTLLRSPLGIAVIGNKVIVSCSPSVIVYTDEDGDDRPDKREIFLTGFGGLDHDHGLHAFTAGPDGRFYFNTGNAGPHKVTDKAGWHLRSGSLYTGGTPYNTTNEPGLKSDDGRVWTGGLALRIRPDGTSLSVVGHNFRNAYELALDSYGNMWQNDNDDQVVTCRTTWLMEGGNAGYFSNDGSRFWQADHRPGQSNFTAHWHQEDPGVIPAGDNTGAGAPTGIVVYESDALGPQFAGMLLSADAGRNVIFGYHTTPQGAGYAMSRFNFATSVTASTEDYKWDAQETDERKWFRPSDVAVGPDGAIYIADWYDPIVGGHAMHDSTGIGRIYRIAPKDHPLTVPAIDFQHTAGQIQALLSPAVNVRYSGFALLQAKGAAVLPEVTALLDSPHPYHRARAIWLLAQLGNQGIQKTATLLTHPDNIVRITAFRALKAVSADILPYARQLVNDTAAAVRREVAIALRDVPFAQSKPLILTLIAGYDGQDRWYLEALGMAADGKAAQIYPLLLAKYGYNPLLWDNRMANLVWRLHPPAAVAALEKRAGSRQLKPDQQKAAMTALAFITSKRANQAMTRLTLQKDTVIKATATWWLQFRQSNDWAAYKPVKDTLQNDSQLASKIKALRDKMLNNTLSVASRQAAATSLAKDSSGGKMLIQMAISKQLPESLIPTIGNSIFSNPDQSVRVLAGDYFKKPGVAKTYAISQLSKMKGYADNGKKVFTAVCASCHKAAAQGNDVGPELTRIRTKFDKNGLLDAIVNPNAAIVFGYEPWLITTRQGNTVYGFLQSDGKNVVLKDIAGKRIIIPAADITSRKKTGTLMPDPATLHLTEQQLTDVTAYLMSLNEE</sequence>
<dbReference type="SUPFAM" id="SSF48371">
    <property type="entry name" value="ARM repeat"/>
    <property type="match status" value="2"/>
</dbReference>
<dbReference type="InterPro" id="IPR016024">
    <property type="entry name" value="ARM-type_fold"/>
</dbReference>
<dbReference type="Gene3D" id="2.120.10.30">
    <property type="entry name" value="TolB, C-terminal domain"/>
    <property type="match status" value="1"/>
</dbReference>
<feature type="signal peptide" evidence="5">
    <location>
        <begin position="1"/>
        <end position="19"/>
    </location>
</feature>
<dbReference type="Pfam" id="PF23500">
    <property type="entry name" value="DUF7133"/>
    <property type="match status" value="1"/>
</dbReference>
<evidence type="ECO:0000256" key="4">
    <source>
        <dbReference type="PROSITE-ProRule" id="PRU00433"/>
    </source>
</evidence>
<evidence type="ECO:0000256" key="2">
    <source>
        <dbReference type="ARBA" id="ARBA00022723"/>
    </source>
</evidence>
<dbReference type="Gene3D" id="1.10.760.10">
    <property type="entry name" value="Cytochrome c-like domain"/>
    <property type="match status" value="1"/>
</dbReference>
<dbReference type="InterPro" id="IPR011989">
    <property type="entry name" value="ARM-like"/>
</dbReference>
<dbReference type="InterPro" id="IPR011042">
    <property type="entry name" value="6-blade_b-propeller_TolB-like"/>
</dbReference>
<reference evidence="7 8" key="1">
    <citation type="submission" date="2024-06" db="EMBL/GenBank/DDBJ databases">
        <title>Chitinophaga defluvii sp. nov., isolated from municipal sewage.</title>
        <authorList>
            <person name="Zhang L."/>
        </authorList>
    </citation>
    <scope>NUCLEOTIDE SEQUENCE [LARGE SCALE GENOMIC DNA]</scope>
    <source>
        <strain evidence="7 8">H8</strain>
    </source>
</reference>
<dbReference type="InterPro" id="IPR011041">
    <property type="entry name" value="Quinoprot_gluc/sorb_DH_b-prop"/>
</dbReference>
<dbReference type="Pfam" id="PF00034">
    <property type="entry name" value="Cytochrom_C"/>
    <property type="match status" value="1"/>
</dbReference>
<dbReference type="InterPro" id="IPR036909">
    <property type="entry name" value="Cyt_c-like_dom_sf"/>
</dbReference>
<dbReference type="InterPro" id="IPR009056">
    <property type="entry name" value="Cyt_c-like_dom"/>
</dbReference>
<dbReference type="PANTHER" id="PTHR33546">
    <property type="entry name" value="LARGE, MULTIFUNCTIONAL SECRETED PROTEIN-RELATED"/>
    <property type="match status" value="1"/>
</dbReference>
<dbReference type="Pfam" id="PF13646">
    <property type="entry name" value="HEAT_2"/>
    <property type="match status" value="1"/>
</dbReference>
<dbReference type="InterPro" id="IPR013427">
    <property type="entry name" value="Haem-bd_dom_put"/>
</dbReference>
<dbReference type="InterPro" id="IPR055557">
    <property type="entry name" value="DUF7133"/>
</dbReference>
<dbReference type="PANTHER" id="PTHR33546:SF1">
    <property type="entry name" value="LARGE, MULTIFUNCTIONAL SECRETED PROTEIN"/>
    <property type="match status" value="1"/>
</dbReference>
<protein>
    <submittedName>
        <fullName evidence="7">PVC-type heme-binding CxxCH protein</fullName>
    </submittedName>
</protein>
<accession>A0ABV2TBK3</accession>
<dbReference type="NCBIfam" id="TIGR02603">
    <property type="entry name" value="CxxCH_TIGR02603"/>
    <property type="match status" value="1"/>
</dbReference>
<dbReference type="NCBIfam" id="TIGR02604">
    <property type="entry name" value="Piru_Ver_Nterm"/>
    <property type="match status" value="1"/>
</dbReference>
<dbReference type="InterPro" id="IPR013428">
    <property type="entry name" value="Membrane-bound_put_N"/>
</dbReference>
<evidence type="ECO:0000313" key="7">
    <source>
        <dbReference type="EMBL" id="MET7000410.1"/>
    </source>
</evidence>
<name>A0ABV2TBK3_9BACT</name>
<dbReference type="SUPFAM" id="SSF50952">
    <property type="entry name" value="Soluble quinoprotein glucose dehydrogenase"/>
    <property type="match status" value="1"/>
</dbReference>
<keyword evidence="2 4" id="KW-0479">Metal-binding</keyword>
<evidence type="ECO:0000256" key="3">
    <source>
        <dbReference type="ARBA" id="ARBA00023004"/>
    </source>
</evidence>
<evidence type="ECO:0000259" key="6">
    <source>
        <dbReference type="PROSITE" id="PS51007"/>
    </source>
</evidence>
<evidence type="ECO:0000256" key="5">
    <source>
        <dbReference type="SAM" id="SignalP"/>
    </source>
</evidence>
<feature type="domain" description="Cytochrome c" evidence="6">
    <location>
        <begin position="819"/>
        <end position="951"/>
    </location>
</feature>
<keyword evidence="5" id="KW-0732">Signal</keyword>
<keyword evidence="1 4" id="KW-0349">Heme</keyword>
<dbReference type="Gene3D" id="1.25.10.10">
    <property type="entry name" value="Leucine-rich Repeat Variant"/>
    <property type="match status" value="1"/>
</dbReference>
<dbReference type="Proteomes" id="UP001549749">
    <property type="component" value="Unassembled WGS sequence"/>
</dbReference>
<feature type="chain" id="PRO_5046671583" evidence="5">
    <location>
        <begin position="20"/>
        <end position="953"/>
    </location>
</feature>
<dbReference type="EMBL" id="JBEXAC010000002">
    <property type="protein sequence ID" value="MET7000410.1"/>
    <property type="molecule type" value="Genomic_DNA"/>
</dbReference>
<dbReference type="PROSITE" id="PS51007">
    <property type="entry name" value="CYTC"/>
    <property type="match status" value="1"/>
</dbReference>
<keyword evidence="8" id="KW-1185">Reference proteome</keyword>
<dbReference type="RefSeq" id="WP_354662969.1">
    <property type="nucleotide sequence ID" value="NZ_JBEXAC010000002.1"/>
</dbReference>
<evidence type="ECO:0000256" key="1">
    <source>
        <dbReference type="ARBA" id="ARBA00022617"/>
    </source>
</evidence>
<keyword evidence="3 4" id="KW-0408">Iron</keyword>
<dbReference type="SUPFAM" id="SSF46626">
    <property type="entry name" value="Cytochrome c"/>
    <property type="match status" value="1"/>
</dbReference>
<evidence type="ECO:0000313" key="8">
    <source>
        <dbReference type="Proteomes" id="UP001549749"/>
    </source>
</evidence>
<gene>
    <name evidence="7" type="ORF">ABR189_23665</name>
</gene>